<gene>
    <name evidence="15" type="ORF">ACEWY4_016485</name>
</gene>
<dbReference type="Gene3D" id="3.90.176.10">
    <property type="entry name" value="Toxin ADP-ribosyltransferase, Chain A, domain 1"/>
    <property type="match status" value="1"/>
</dbReference>
<dbReference type="SUPFAM" id="SSF56399">
    <property type="entry name" value="ADP-ribosylation"/>
    <property type="match status" value="1"/>
</dbReference>
<dbReference type="EMBL" id="JBHFQA010000014">
    <property type="protein sequence ID" value="KAL2087657.1"/>
    <property type="molecule type" value="Genomic_DNA"/>
</dbReference>
<keyword evidence="12" id="KW-1015">Disulfide bond</keyword>
<reference evidence="15 16" key="1">
    <citation type="submission" date="2024-09" db="EMBL/GenBank/DDBJ databases">
        <title>A chromosome-level genome assembly of Gray's grenadier anchovy, Coilia grayii.</title>
        <authorList>
            <person name="Fu Z."/>
        </authorList>
    </citation>
    <scope>NUCLEOTIDE SEQUENCE [LARGE SCALE GENOMIC DNA]</scope>
    <source>
        <strain evidence="15">G4</strain>
        <tissue evidence="15">Muscle</tissue>
    </source>
</reference>
<dbReference type="PROSITE" id="PS51996">
    <property type="entry name" value="TR_MART"/>
    <property type="match status" value="1"/>
</dbReference>
<evidence type="ECO:0000256" key="1">
    <source>
        <dbReference type="ARBA" id="ARBA00004613"/>
    </source>
</evidence>
<protein>
    <recommendedName>
        <fullName evidence="14">NAD(P)(+)--arginine ADP-ribosyltransferase</fullName>
        <ecNumber evidence="14">2.4.2.31</ecNumber>
    </recommendedName>
    <alternativeName>
        <fullName evidence="14">Mono(ADP-ribosyl)transferase</fullName>
    </alternativeName>
</protein>
<dbReference type="PANTHER" id="PTHR10339:SF25">
    <property type="entry name" value="SECRETED EXOENZYME S"/>
    <property type="match status" value="1"/>
</dbReference>
<keyword evidence="7" id="KW-0548">Nucleotidyltransferase</keyword>
<organism evidence="15 16">
    <name type="scientific">Coilia grayii</name>
    <name type="common">Gray's grenadier anchovy</name>
    <dbReference type="NCBI Taxonomy" id="363190"/>
    <lineage>
        <taxon>Eukaryota</taxon>
        <taxon>Metazoa</taxon>
        <taxon>Chordata</taxon>
        <taxon>Craniata</taxon>
        <taxon>Vertebrata</taxon>
        <taxon>Euteleostomi</taxon>
        <taxon>Actinopterygii</taxon>
        <taxon>Neopterygii</taxon>
        <taxon>Teleostei</taxon>
        <taxon>Clupei</taxon>
        <taxon>Clupeiformes</taxon>
        <taxon>Clupeoidei</taxon>
        <taxon>Engraulidae</taxon>
        <taxon>Coilinae</taxon>
        <taxon>Coilia</taxon>
    </lineage>
</organism>
<keyword evidence="16" id="KW-1185">Reference proteome</keyword>
<evidence type="ECO:0000256" key="8">
    <source>
        <dbReference type="ARBA" id="ARBA00022729"/>
    </source>
</evidence>
<dbReference type="PRINTS" id="PR00970">
    <property type="entry name" value="RIBTRNSFRASE"/>
</dbReference>
<dbReference type="GO" id="GO:0090729">
    <property type="term" value="F:toxin activity"/>
    <property type="evidence" value="ECO:0007669"/>
    <property type="project" value="UniProtKB-KW"/>
</dbReference>
<accession>A0ABD1JKP6</accession>
<evidence type="ECO:0000256" key="11">
    <source>
        <dbReference type="ARBA" id="ARBA00023027"/>
    </source>
</evidence>
<evidence type="ECO:0000256" key="10">
    <source>
        <dbReference type="ARBA" id="ARBA00023026"/>
    </source>
</evidence>
<dbReference type="GO" id="GO:0005576">
    <property type="term" value="C:extracellular region"/>
    <property type="evidence" value="ECO:0007669"/>
    <property type="project" value="UniProtKB-SubCell"/>
</dbReference>
<comment type="catalytic activity">
    <reaction evidence="13 14">
        <text>L-arginyl-[protein] + NAD(+) = N(omega)-(ADP-D-ribosyl)-L-arginyl-[protein] + nicotinamide + H(+)</text>
        <dbReference type="Rhea" id="RHEA:19149"/>
        <dbReference type="Rhea" id="RHEA-COMP:10532"/>
        <dbReference type="Rhea" id="RHEA-COMP:15087"/>
        <dbReference type="ChEBI" id="CHEBI:15378"/>
        <dbReference type="ChEBI" id="CHEBI:17154"/>
        <dbReference type="ChEBI" id="CHEBI:29965"/>
        <dbReference type="ChEBI" id="CHEBI:57540"/>
        <dbReference type="ChEBI" id="CHEBI:142554"/>
        <dbReference type="EC" id="2.4.2.31"/>
    </reaction>
</comment>
<dbReference type="InterPro" id="IPR000768">
    <property type="entry name" value="ART"/>
</dbReference>
<proteinExistence type="inferred from homology"/>
<dbReference type="EC" id="2.4.2.31" evidence="14"/>
<keyword evidence="8" id="KW-0732">Signal</keyword>
<evidence type="ECO:0000256" key="5">
    <source>
        <dbReference type="ARBA" id="ARBA00022676"/>
    </source>
</evidence>
<name>A0ABD1JKP6_9TELE</name>
<keyword evidence="9 14" id="KW-0521">NADP</keyword>
<evidence type="ECO:0000256" key="6">
    <source>
        <dbReference type="ARBA" id="ARBA00022679"/>
    </source>
</evidence>
<evidence type="ECO:0000313" key="15">
    <source>
        <dbReference type="EMBL" id="KAL2087657.1"/>
    </source>
</evidence>
<dbReference type="GO" id="GO:0016779">
    <property type="term" value="F:nucleotidyltransferase activity"/>
    <property type="evidence" value="ECO:0007669"/>
    <property type="project" value="UniProtKB-KW"/>
</dbReference>
<dbReference type="Proteomes" id="UP001591681">
    <property type="component" value="Unassembled WGS sequence"/>
</dbReference>
<dbReference type="AlphaFoldDB" id="A0ABD1JKP6"/>
<dbReference type="PANTHER" id="PTHR10339">
    <property type="entry name" value="ADP-RIBOSYLTRANSFERASE"/>
    <property type="match status" value="1"/>
</dbReference>
<comment type="subcellular location">
    <subcellularLocation>
        <location evidence="1">Secreted</location>
    </subcellularLocation>
</comment>
<keyword evidence="11 14" id="KW-0520">NAD</keyword>
<comment type="similarity">
    <text evidence="2 14">Belongs to the Arg-specific ADP-ribosyltransferase family.</text>
</comment>
<keyword evidence="4" id="KW-0800">Toxin</keyword>
<evidence type="ECO:0000256" key="2">
    <source>
        <dbReference type="ARBA" id="ARBA00009558"/>
    </source>
</evidence>
<sequence>MAPLSVDDDYHHCSSNMTKLLLPKYLQKEKFGDFGHAWEHAEHHYMDKIRWMNPKQDNLTTEHGIAIHIYTDKTSKIYASLNHDVRKGRDSYNRGHFSYHSLHFLLTDAVQRLNKGCVHTYRGTDLTFAPPKGEIRFGAFTSTSKDKARALGFGTKTCFEITTCHGAPISKYSAFPNEQEVLIPPYEKFEVVSNPRTWPTQDCEVVYHLKSTGTKSNLRCALFGRGWQFRTYCLWLYLTFLYITFSFI</sequence>
<evidence type="ECO:0000256" key="7">
    <source>
        <dbReference type="ARBA" id="ARBA00022695"/>
    </source>
</evidence>
<keyword evidence="3" id="KW-0964">Secreted</keyword>
<evidence type="ECO:0000256" key="3">
    <source>
        <dbReference type="ARBA" id="ARBA00022525"/>
    </source>
</evidence>
<evidence type="ECO:0000256" key="9">
    <source>
        <dbReference type="ARBA" id="ARBA00022857"/>
    </source>
</evidence>
<keyword evidence="10" id="KW-0843">Virulence</keyword>
<dbReference type="InterPro" id="IPR050999">
    <property type="entry name" value="ADP-ribosyltransferase_ARG"/>
</dbReference>
<evidence type="ECO:0000256" key="4">
    <source>
        <dbReference type="ARBA" id="ARBA00022656"/>
    </source>
</evidence>
<evidence type="ECO:0000256" key="12">
    <source>
        <dbReference type="ARBA" id="ARBA00023157"/>
    </source>
</evidence>
<comment type="caution">
    <text evidence="15">The sequence shown here is derived from an EMBL/GenBank/DDBJ whole genome shotgun (WGS) entry which is preliminary data.</text>
</comment>
<evidence type="ECO:0000256" key="14">
    <source>
        <dbReference type="RuleBase" id="RU361228"/>
    </source>
</evidence>
<keyword evidence="6 14" id="KW-0808">Transferase</keyword>
<keyword evidence="5 14" id="KW-0328">Glycosyltransferase</keyword>
<dbReference type="GO" id="GO:0106274">
    <property type="term" value="F:NAD+-protein-arginine ADP-ribosyltransferase activity"/>
    <property type="evidence" value="ECO:0007669"/>
    <property type="project" value="UniProtKB-EC"/>
</dbReference>
<evidence type="ECO:0000313" key="16">
    <source>
        <dbReference type="Proteomes" id="UP001591681"/>
    </source>
</evidence>
<evidence type="ECO:0000256" key="13">
    <source>
        <dbReference type="ARBA" id="ARBA00047597"/>
    </source>
</evidence>
<dbReference type="FunFam" id="3.90.176.10:FF:000001">
    <property type="entry name" value="NAD(P)(+)--arginine ADP-ribosyltransferase"/>
    <property type="match status" value="1"/>
</dbReference>
<dbReference type="Pfam" id="PF01129">
    <property type="entry name" value="ART"/>
    <property type="match status" value="1"/>
</dbReference>